<evidence type="ECO:0000313" key="4">
    <source>
        <dbReference type="Proteomes" id="UP000759131"/>
    </source>
</evidence>
<dbReference type="PANTHER" id="PTHR21661:SF35">
    <property type="entry name" value="EPOXIDE HYDROLASE"/>
    <property type="match status" value="1"/>
</dbReference>
<dbReference type="EMBL" id="OC885428">
    <property type="protein sequence ID" value="CAD7644191.1"/>
    <property type="molecule type" value="Genomic_DNA"/>
</dbReference>
<organism evidence="3">
    <name type="scientific">Medioppia subpectinata</name>
    <dbReference type="NCBI Taxonomy" id="1979941"/>
    <lineage>
        <taxon>Eukaryota</taxon>
        <taxon>Metazoa</taxon>
        <taxon>Ecdysozoa</taxon>
        <taxon>Arthropoda</taxon>
        <taxon>Chelicerata</taxon>
        <taxon>Arachnida</taxon>
        <taxon>Acari</taxon>
        <taxon>Acariformes</taxon>
        <taxon>Sarcoptiformes</taxon>
        <taxon>Oribatida</taxon>
        <taxon>Brachypylina</taxon>
        <taxon>Oppioidea</taxon>
        <taxon>Oppiidae</taxon>
        <taxon>Medioppia</taxon>
    </lineage>
</organism>
<accession>A0A7R9LM82</accession>
<dbReference type="PANTHER" id="PTHR21661">
    <property type="entry name" value="EPOXIDE HYDROLASE 1-RELATED"/>
    <property type="match status" value="1"/>
</dbReference>
<keyword evidence="2" id="KW-0378">Hydrolase</keyword>
<dbReference type="AlphaFoldDB" id="A0A7R9LM82"/>
<dbReference type="Gene3D" id="3.40.50.1820">
    <property type="entry name" value="alpha/beta hydrolase"/>
    <property type="match status" value="1"/>
</dbReference>
<evidence type="ECO:0008006" key="5">
    <source>
        <dbReference type="Google" id="ProtNLM"/>
    </source>
</evidence>
<evidence type="ECO:0000313" key="3">
    <source>
        <dbReference type="EMBL" id="CAD7644191.1"/>
    </source>
</evidence>
<protein>
    <recommendedName>
        <fullName evidence="5">Epoxide hydrolase</fullName>
    </recommendedName>
</protein>
<dbReference type="Proteomes" id="UP000759131">
    <property type="component" value="Unassembled WGS sequence"/>
</dbReference>
<dbReference type="InterPro" id="IPR029058">
    <property type="entry name" value="AB_hydrolase_fold"/>
</dbReference>
<evidence type="ECO:0000256" key="2">
    <source>
        <dbReference type="ARBA" id="ARBA00022801"/>
    </source>
</evidence>
<keyword evidence="4" id="KW-1185">Reference proteome</keyword>
<dbReference type="EMBL" id="CAJPIZ010030853">
    <property type="protein sequence ID" value="CAG2119995.1"/>
    <property type="molecule type" value="Genomic_DNA"/>
</dbReference>
<proteinExistence type="inferred from homology"/>
<reference evidence="3" key="1">
    <citation type="submission" date="2020-11" db="EMBL/GenBank/DDBJ databases">
        <authorList>
            <person name="Tran Van P."/>
        </authorList>
    </citation>
    <scope>NUCLEOTIDE SEQUENCE</scope>
</reference>
<sequence length="169" mass="19147">MHIQSTKPDTVGAALVDSPVGLAAYLLEKFSTWTNPDYVTKSDGALTQKFTMDELLTNVMIYWTSNNVASSMRFYKETMAKFYELQLDQIPVSESVPAAVADFPHELMRGSRALNAYQYRNLVQYTDMPRGGHFGAFEEPKLMSDDIKSFARKVLDLEAIERSKQKTTK</sequence>
<dbReference type="OrthoDB" id="7130006at2759"/>
<dbReference type="SUPFAM" id="SSF53474">
    <property type="entry name" value="alpha/beta-Hydrolases"/>
    <property type="match status" value="1"/>
</dbReference>
<dbReference type="GO" id="GO:0097176">
    <property type="term" value="P:epoxide metabolic process"/>
    <property type="evidence" value="ECO:0007669"/>
    <property type="project" value="TreeGrafter"/>
</dbReference>
<gene>
    <name evidence="3" type="ORF">OSB1V03_LOCUS19942</name>
</gene>
<evidence type="ECO:0000256" key="1">
    <source>
        <dbReference type="ARBA" id="ARBA00010088"/>
    </source>
</evidence>
<name>A0A7R9LM82_9ACAR</name>
<comment type="similarity">
    <text evidence="1">Belongs to the peptidase S33 family.</text>
</comment>
<dbReference type="GO" id="GO:0004301">
    <property type="term" value="F:epoxide hydrolase activity"/>
    <property type="evidence" value="ECO:0007669"/>
    <property type="project" value="TreeGrafter"/>
</dbReference>